<accession>A0A8H7BFD7</accession>
<feature type="non-terminal residue" evidence="1">
    <location>
        <position position="1"/>
    </location>
</feature>
<evidence type="ECO:0000313" key="2">
    <source>
        <dbReference type="Proteomes" id="UP000605846"/>
    </source>
</evidence>
<proteinExistence type="predicted"/>
<dbReference type="AlphaFoldDB" id="A0A8H7BFD7"/>
<keyword evidence="2" id="KW-1185">Reference proteome</keyword>
<name>A0A8H7BFD7_9FUNG</name>
<dbReference type="Proteomes" id="UP000605846">
    <property type="component" value="Unassembled WGS sequence"/>
</dbReference>
<reference evidence="1" key="1">
    <citation type="submission" date="2020-01" db="EMBL/GenBank/DDBJ databases">
        <title>Genome Sequencing of Three Apophysomyces-Like Fungal Strains Confirms a Novel Fungal Genus in the Mucoromycota with divergent Burkholderia-like Endosymbiotic Bacteria.</title>
        <authorList>
            <person name="Stajich J.E."/>
            <person name="Macias A.M."/>
            <person name="Carter-House D."/>
            <person name="Lovett B."/>
            <person name="Kasson L.R."/>
            <person name="Berry K."/>
            <person name="Grigoriev I."/>
            <person name="Chang Y."/>
            <person name="Spatafora J."/>
            <person name="Kasson M.T."/>
        </authorList>
    </citation>
    <scope>NUCLEOTIDE SEQUENCE</scope>
    <source>
        <strain evidence="1">NRRL A-21654</strain>
    </source>
</reference>
<sequence length="156" mass="17995">KIHDAVPENVKLALVINKVPVCDIDYVTNETMAETCERYNRYGSIFDPRYVMKIKEANLPPGRDDYTSQNARDSFRLIKLDLIELLEKMDPVDINPKAVKAITANKEDYSVWEDIVKWSKIAGQAFLRIALNMFTSGMYGYVADEIERQRCKLARQ</sequence>
<dbReference type="EMBL" id="JABAYA010000452">
    <property type="protein sequence ID" value="KAF7720636.1"/>
    <property type="molecule type" value="Genomic_DNA"/>
</dbReference>
<evidence type="ECO:0000313" key="1">
    <source>
        <dbReference type="EMBL" id="KAF7720636.1"/>
    </source>
</evidence>
<gene>
    <name evidence="1" type="ORF">EC973_006808</name>
</gene>
<comment type="caution">
    <text evidence="1">The sequence shown here is derived from an EMBL/GenBank/DDBJ whole genome shotgun (WGS) entry which is preliminary data.</text>
</comment>
<organism evidence="1 2">
    <name type="scientific">Apophysomyces ossiformis</name>
    <dbReference type="NCBI Taxonomy" id="679940"/>
    <lineage>
        <taxon>Eukaryota</taxon>
        <taxon>Fungi</taxon>
        <taxon>Fungi incertae sedis</taxon>
        <taxon>Mucoromycota</taxon>
        <taxon>Mucoromycotina</taxon>
        <taxon>Mucoromycetes</taxon>
        <taxon>Mucorales</taxon>
        <taxon>Mucorineae</taxon>
        <taxon>Mucoraceae</taxon>
        <taxon>Apophysomyces</taxon>
    </lineage>
</organism>
<protein>
    <submittedName>
        <fullName evidence="1">Uncharacterized protein</fullName>
    </submittedName>
</protein>